<dbReference type="GO" id="GO:0016787">
    <property type="term" value="F:hydrolase activity"/>
    <property type="evidence" value="ECO:0007669"/>
    <property type="project" value="UniProtKB-KW"/>
</dbReference>
<dbReference type="Pfam" id="PF01341">
    <property type="entry name" value="Glyco_hydro_6"/>
    <property type="match status" value="1"/>
</dbReference>
<dbReference type="Proteomes" id="UP001340816">
    <property type="component" value="Chromosome"/>
</dbReference>
<keyword evidence="5 9" id="KW-0119">Carbohydrate metabolism</keyword>
<dbReference type="PROSITE" id="PS00656">
    <property type="entry name" value="GLYCOSYL_HYDROL_F6_2"/>
    <property type="match status" value="1"/>
</dbReference>
<dbReference type="PRINTS" id="PR00733">
    <property type="entry name" value="GLHYDRLASE6"/>
</dbReference>
<keyword evidence="3 9" id="KW-0136">Cellulose degradation</keyword>
<evidence type="ECO:0000256" key="2">
    <source>
        <dbReference type="ARBA" id="ARBA00022801"/>
    </source>
</evidence>
<dbReference type="SUPFAM" id="SSF51989">
    <property type="entry name" value="Glycosyl hydrolases family 6, cellulases"/>
    <property type="match status" value="1"/>
</dbReference>
<feature type="chain" id="PRO_5044951149" description="Glucanase" evidence="9">
    <location>
        <begin position="40"/>
        <end position="330"/>
    </location>
</feature>
<dbReference type="RefSeq" id="WP_326761968.1">
    <property type="nucleotide sequence ID" value="NZ_CP109135.1"/>
</dbReference>
<evidence type="ECO:0000313" key="11">
    <source>
        <dbReference type="Proteomes" id="UP001340816"/>
    </source>
</evidence>
<dbReference type="PANTHER" id="PTHR34876">
    <property type="match status" value="1"/>
</dbReference>
<evidence type="ECO:0000256" key="8">
    <source>
        <dbReference type="PROSITE-ProRule" id="PRU10057"/>
    </source>
</evidence>
<reference evidence="10 11" key="1">
    <citation type="submission" date="2022-10" db="EMBL/GenBank/DDBJ databases">
        <title>The complete genomes of actinobacterial strains from the NBC collection.</title>
        <authorList>
            <person name="Joergensen T.S."/>
            <person name="Alvarez Arevalo M."/>
            <person name="Sterndorff E.B."/>
            <person name="Faurdal D."/>
            <person name="Vuksanovic O."/>
            <person name="Mourched A.-S."/>
            <person name="Charusanti P."/>
            <person name="Shaw S."/>
            <person name="Blin K."/>
            <person name="Weber T."/>
        </authorList>
    </citation>
    <scope>NUCLEOTIDE SEQUENCE [LARGE SCALE GENOMIC DNA]</scope>
    <source>
        <strain evidence="10 11">NBC 01752</strain>
    </source>
</reference>
<keyword evidence="2 9" id="KW-0378">Hydrolase</keyword>
<gene>
    <name evidence="10" type="ORF">OHB35_46740</name>
</gene>
<sequence>MRWNALLTSAPLKTALLRTALAGLLVLPLSLVASSPASAASPISLTSGFYSNPDSGPAAWVRNNPSDSRAARIQSSIASQAIARWYTGGESGGIGPAVANYVGAADSRDKLPVLVAYNIPLRDACGGHSSGGAGSVAEYRTWISTFAAAVGTRPAVVVIEPDALSDFSCLSSAQVSDRLAMLAYASQMFQQKAPNTWAYLDAGHTNWVAPATMASRLNSAGVGNIRGFAVNVSNFYSTGSSETYGNSINSSLGGGSHFAVDTSRNGNGSNGEWCNPAGRKLGATPRVGGGEDLLLWVKTPGNSDGACGIAPTVPAGQFSPAIAVRLIDGT</sequence>
<protein>
    <recommendedName>
        <fullName evidence="9">Glucanase</fullName>
        <ecNumber evidence="9">3.2.1.-</ecNumber>
    </recommendedName>
</protein>
<name>A0ABZ1HRK8_STRPH</name>
<evidence type="ECO:0000256" key="7">
    <source>
        <dbReference type="ARBA" id="ARBA00023326"/>
    </source>
</evidence>
<dbReference type="InterPro" id="IPR001524">
    <property type="entry name" value="Glyco_hydro_6_CS"/>
</dbReference>
<keyword evidence="1 9" id="KW-0732">Signal</keyword>
<evidence type="ECO:0000256" key="5">
    <source>
        <dbReference type="ARBA" id="ARBA00023277"/>
    </source>
</evidence>
<keyword evidence="11" id="KW-1185">Reference proteome</keyword>
<dbReference type="InterPro" id="IPR016288">
    <property type="entry name" value="Beta_cellobiohydrolase"/>
</dbReference>
<proteinExistence type="inferred from homology"/>
<dbReference type="Gene3D" id="3.20.20.40">
    <property type="entry name" value="1, 4-beta cellobiohydrolase"/>
    <property type="match status" value="1"/>
</dbReference>
<evidence type="ECO:0000256" key="9">
    <source>
        <dbReference type="RuleBase" id="RU361186"/>
    </source>
</evidence>
<keyword evidence="7 9" id="KW-0624">Polysaccharide degradation</keyword>
<evidence type="ECO:0000256" key="1">
    <source>
        <dbReference type="ARBA" id="ARBA00022729"/>
    </source>
</evidence>
<keyword evidence="4" id="KW-1015">Disulfide bond</keyword>
<comment type="similarity">
    <text evidence="9">Belongs to the glycosyl hydrolase family 6.</text>
</comment>
<evidence type="ECO:0000313" key="10">
    <source>
        <dbReference type="EMBL" id="WSD20141.1"/>
    </source>
</evidence>
<dbReference type="EMBL" id="CP109135">
    <property type="protein sequence ID" value="WSD20141.1"/>
    <property type="molecule type" value="Genomic_DNA"/>
</dbReference>
<evidence type="ECO:0000256" key="3">
    <source>
        <dbReference type="ARBA" id="ARBA00023001"/>
    </source>
</evidence>
<organism evidence="10 11">
    <name type="scientific">Streptomyces phaeochromogenes</name>
    <dbReference type="NCBI Taxonomy" id="1923"/>
    <lineage>
        <taxon>Bacteria</taxon>
        <taxon>Bacillati</taxon>
        <taxon>Actinomycetota</taxon>
        <taxon>Actinomycetes</taxon>
        <taxon>Kitasatosporales</taxon>
        <taxon>Streptomycetaceae</taxon>
        <taxon>Streptomyces</taxon>
        <taxon>Streptomyces phaeochromogenes group</taxon>
    </lineage>
</organism>
<dbReference type="PIRSF" id="PIRSF001100">
    <property type="entry name" value="Beta_cellobiohydrolase"/>
    <property type="match status" value="1"/>
</dbReference>
<evidence type="ECO:0000256" key="4">
    <source>
        <dbReference type="ARBA" id="ARBA00023157"/>
    </source>
</evidence>
<keyword evidence="6 9" id="KW-0326">Glycosidase</keyword>
<dbReference type="EC" id="3.2.1.-" evidence="9"/>
<feature type="active site" description="Proton donor" evidence="8">
    <location>
        <position position="162"/>
    </location>
</feature>
<feature type="signal peptide" evidence="9">
    <location>
        <begin position="1"/>
        <end position="39"/>
    </location>
</feature>
<accession>A0ABZ1HRK8</accession>
<dbReference type="InterPro" id="IPR036434">
    <property type="entry name" value="Beta_cellobiohydrolase_sf"/>
</dbReference>
<dbReference type="PANTHER" id="PTHR34876:SF4">
    <property type="entry name" value="1,4-BETA-D-GLUCAN CELLOBIOHYDROLASE C-RELATED"/>
    <property type="match status" value="1"/>
</dbReference>
<evidence type="ECO:0000256" key="6">
    <source>
        <dbReference type="ARBA" id="ARBA00023295"/>
    </source>
</evidence>